<sequence>MKKSSILVSQINFIINPLTSCLMAPHKTILHKLMFLLCSILILSCSKDSDLFSDTIEEQIVNEKNNTGVNSNEFKPVDDEYTINAINTAFLLAVLNNDSIPENVVVKIVQTTAPQDGELIINEDNVLSYTPILDDNKGSGDVVSDEFTYTVEISDGDMTQQKQASVIVRTQYSDSDKDMGALKAFPSAFGPGSIATGGRGKALAIVNTLDPYATLTHHASNGSNDEYYTGGFFTALQEANVGYIVFDVSGDIHLGDIGRGWYDGYKGVNNKTVFGQSAPKGGITITDRSLRFDGSTGDNKNLIFRYLRSRPIYDRNGVVTSEDDAFTWGLLFYGGEDIIVDHCSLSFAQDKAIGAYITEKHAANGTGLRNLTFQHNFIQDSNTGAYVEINPNREGDPENFVDAISWHSNVFSSVNRTPNLAFNGRAEKINNIIHNSPSKNSITYHSLLLNSVGNYYQRQGTTPDKIRLDRDANSGNPLVYTALNVFNGTVGGVDVNLQGISGEDNSAMWSLQDASISAPSVYFTQAEHSFGFPNPVNVLSPFEAFDNLVSNGDVGAFKYLDDNGYVQTYRDSFDSSQLSIVQNNSYYQPKNVSNWVLPEIPHNTRPDSYDTDKDGMADAWEIRTFGNLEQSYRGDFDGDGYTNIEEFMYQVDFD</sequence>
<comment type="caution">
    <text evidence="3">The sequence shown here is derived from an EMBL/GenBank/DDBJ whole genome shotgun (WGS) entry which is preliminary data.</text>
</comment>
<dbReference type="InterPro" id="IPR012334">
    <property type="entry name" value="Pectin_lyas_fold"/>
</dbReference>
<evidence type="ECO:0000256" key="2">
    <source>
        <dbReference type="ARBA" id="ARBA00023180"/>
    </source>
</evidence>
<keyword evidence="1" id="KW-0479">Metal-binding</keyword>
<name>A0ABS3EW58_9FLAO</name>
<evidence type="ECO:0000256" key="1">
    <source>
        <dbReference type="ARBA" id="ARBA00022723"/>
    </source>
</evidence>
<organism evidence="3 4">
    <name type="scientific">[Muricauda] lutisoli</name>
    <dbReference type="NCBI Taxonomy" id="2816035"/>
    <lineage>
        <taxon>Bacteria</taxon>
        <taxon>Pseudomonadati</taxon>
        <taxon>Bacteroidota</taxon>
        <taxon>Flavobacteriia</taxon>
        <taxon>Flavobacteriales</taxon>
        <taxon>Flavobacteriaceae</taxon>
        <taxon>Allomuricauda</taxon>
    </lineage>
</organism>
<evidence type="ECO:0008006" key="5">
    <source>
        <dbReference type="Google" id="ProtNLM"/>
    </source>
</evidence>
<dbReference type="EMBL" id="JAFLND010000001">
    <property type="protein sequence ID" value="MBO0330176.1"/>
    <property type="molecule type" value="Genomic_DNA"/>
</dbReference>
<protein>
    <recommendedName>
        <fullName evidence="5">Pectate lyase C</fullName>
    </recommendedName>
</protein>
<reference evidence="3 4" key="1">
    <citation type="submission" date="2021-03" db="EMBL/GenBank/DDBJ databases">
        <title>Muricauda sp. CAU 1631 isolated from Incheon.</title>
        <authorList>
            <person name="Kim W."/>
        </authorList>
    </citation>
    <scope>NUCLEOTIDE SEQUENCE [LARGE SCALE GENOMIC DNA]</scope>
    <source>
        <strain evidence="3 4">CAU 1631</strain>
    </source>
</reference>
<proteinExistence type="predicted"/>
<accession>A0ABS3EW58</accession>
<evidence type="ECO:0000313" key="3">
    <source>
        <dbReference type="EMBL" id="MBO0330176.1"/>
    </source>
</evidence>
<dbReference type="InterPro" id="IPR052063">
    <property type="entry name" value="Polysaccharide_Lyase_1"/>
</dbReference>
<dbReference type="PANTHER" id="PTHR42970">
    <property type="entry name" value="PECTATE LYASE C-RELATED"/>
    <property type="match status" value="1"/>
</dbReference>
<dbReference type="SUPFAM" id="SSF51126">
    <property type="entry name" value="Pectin lyase-like"/>
    <property type="match status" value="1"/>
</dbReference>
<gene>
    <name evidence="3" type="ORF">J0X13_06420</name>
</gene>
<keyword evidence="4" id="KW-1185">Reference proteome</keyword>
<dbReference type="Pfam" id="PF17963">
    <property type="entry name" value="Big_9"/>
    <property type="match status" value="1"/>
</dbReference>
<dbReference type="InterPro" id="IPR011050">
    <property type="entry name" value="Pectin_lyase_fold/virulence"/>
</dbReference>
<dbReference type="RefSeq" id="WP_207070591.1">
    <property type="nucleotide sequence ID" value="NZ_JAFLND010000001.1"/>
</dbReference>
<dbReference type="Gene3D" id="2.160.20.10">
    <property type="entry name" value="Single-stranded right-handed beta-helix, Pectin lyase-like"/>
    <property type="match status" value="1"/>
</dbReference>
<dbReference type="Proteomes" id="UP000664163">
    <property type="component" value="Unassembled WGS sequence"/>
</dbReference>
<keyword evidence="2" id="KW-0325">Glycoprotein</keyword>
<dbReference type="PANTHER" id="PTHR42970:SF1">
    <property type="entry name" value="PECTATE LYASE C-RELATED"/>
    <property type="match status" value="1"/>
</dbReference>
<evidence type="ECO:0000313" key="4">
    <source>
        <dbReference type="Proteomes" id="UP000664163"/>
    </source>
</evidence>